<organism evidence="2 3">
    <name type="scientific">Ficus carica</name>
    <name type="common">Common fig</name>
    <dbReference type="NCBI Taxonomy" id="3494"/>
    <lineage>
        <taxon>Eukaryota</taxon>
        <taxon>Viridiplantae</taxon>
        <taxon>Streptophyta</taxon>
        <taxon>Embryophyta</taxon>
        <taxon>Tracheophyta</taxon>
        <taxon>Spermatophyta</taxon>
        <taxon>Magnoliopsida</taxon>
        <taxon>eudicotyledons</taxon>
        <taxon>Gunneridae</taxon>
        <taxon>Pentapetalae</taxon>
        <taxon>rosids</taxon>
        <taxon>fabids</taxon>
        <taxon>Rosales</taxon>
        <taxon>Moraceae</taxon>
        <taxon>Ficeae</taxon>
        <taxon>Ficus</taxon>
    </lineage>
</organism>
<feature type="region of interest" description="Disordered" evidence="1">
    <location>
        <begin position="111"/>
        <end position="134"/>
    </location>
</feature>
<accession>A0AA88A1D9</accession>
<gene>
    <name evidence="2" type="ORF">TIFTF001_017016</name>
</gene>
<feature type="compositionally biased region" description="Basic and acidic residues" evidence="1">
    <location>
        <begin position="111"/>
        <end position="122"/>
    </location>
</feature>
<evidence type="ECO:0000313" key="3">
    <source>
        <dbReference type="Proteomes" id="UP001187192"/>
    </source>
</evidence>
<name>A0AA88A1D9_FICCA</name>
<keyword evidence="3" id="KW-1185">Reference proteome</keyword>
<dbReference type="EMBL" id="BTGU01000026">
    <property type="protein sequence ID" value="GMN47849.1"/>
    <property type="molecule type" value="Genomic_DNA"/>
</dbReference>
<proteinExistence type="predicted"/>
<comment type="caution">
    <text evidence="2">The sequence shown here is derived from an EMBL/GenBank/DDBJ whole genome shotgun (WGS) entry which is preliminary data.</text>
</comment>
<dbReference type="AlphaFoldDB" id="A0AA88A1D9"/>
<protein>
    <submittedName>
        <fullName evidence="2">Uncharacterized protein</fullName>
    </submittedName>
</protein>
<evidence type="ECO:0000256" key="1">
    <source>
        <dbReference type="SAM" id="MobiDB-lite"/>
    </source>
</evidence>
<sequence>MGVPPIEAFDLQKAISKAVDKSVKGMEKKLLQTIGHPTTYEDLLNEVNQSLFKQTIVDVAHPVKFNTPTFPNKAITEILNCHNTITLFALKKGLLLGSNFLNEICSRHDRGRTEAHSREDRSNQQGKGRRLLSPPKYTLDISAKQLVMHLRGKDFVQWPGKITSPPKRRNLDLYCEFHCDHEHLTVDCKALHYEVTELLKKGHLKEFLSEKGRKMYGLDKNDSRRDKHGPNRMLSPPPIKKIIGAIFGGSILSGETCTSIKKHTRKVNNLLGDGLPFASQYYSRPTMDPFYQSSPINRPSDDSFSN</sequence>
<dbReference type="Proteomes" id="UP001187192">
    <property type="component" value="Unassembled WGS sequence"/>
</dbReference>
<evidence type="ECO:0000313" key="2">
    <source>
        <dbReference type="EMBL" id="GMN47849.1"/>
    </source>
</evidence>
<reference evidence="2" key="1">
    <citation type="submission" date="2023-07" db="EMBL/GenBank/DDBJ databases">
        <title>draft genome sequence of fig (Ficus carica).</title>
        <authorList>
            <person name="Takahashi T."/>
            <person name="Nishimura K."/>
        </authorList>
    </citation>
    <scope>NUCLEOTIDE SEQUENCE</scope>
</reference>